<evidence type="ECO:0000313" key="2">
    <source>
        <dbReference type="EMBL" id="GFY31149.1"/>
    </source>
</evidence>
<feature type="compositionally biased region" description="Basic and acidic residues" evidence="1">
    <location>
        <begin position="75"/>
        <end position="100"/>
    </location>
</feature>
<reference evidence="2" key="1">
    <citation type="submission" date="2020-08" db="EMBL/GenBank/DDBJ databases">
        <title>Multicomponent nature underlies the extraordinary mechanical properties of spider dragline silk.</title>
        <authorList>
            <person name="Kono N."/>
            <person name="Nakamura H."/>
            <person name="Mori M."/>
            <person name="Yoshida Y."/>
            <person name="Ohtoshi R."/>
            <person name="Malay A.D."/>
            <person name="Moran D.A.P."/>
            <person name="Tomita M."/>
            <person name="Numata K."/>
            <person name="Arakawa K."/>
        </authorList>
    </citation>
    <scope>NUCLEOTIDE SEQUENCE</scope>
</reference>
<evidence type="ECO:0000313" key="3">
    <source>
        <dbReference type="Proteomes" id="UP000887159"/>
    </source>
</evidence>
<feature type="region of interest" description="Disordered" evidence="1">
    <location>
        <begin position="61"/>
        <end position="107"/>
    </location>
</feature>
<proteinExistence type="predicted"/>
<comment type="caution">
    <text evidence="2">The sequence shown here is derived from an EMBL/GenBank/DDBJ whole genome shotgun (WGS) entry which is preliminary data.</text>
</comment>
<protein>
    <submittedName>
        <fullName evidence="2">Uncharacterized protein</fullName>
    </submittedName>
</protein>
<evidence type="ECO:0000256" key="1">
    <source>
        <dbReference type="SAM" id="MobiDB-lite"/>
    </source>
</evidence>
<sequence length="132" mass="14883">MDSTGLDIISNLDRPIQRKQLGRQWKPLHGVKPGNEAGDELAGRSCDLPNPGSSVLSRTVLATQPPANLRRRLNQRVDSRRGGHGSWTEKREQPEWRPSRDPPPVVHTRDEQVTLINQTPKTIGKVKCHQLY</sequence>
<organism evidence="2 3">
    <name type="scientific">Trichonephila clavipes</name>
    <name type="common">Golden silk orbweaver</name>
    <name type="synonym">Nephila clavipes</name>
    <dbReference type="NCBI Taxonomy" id="2585209"/>
    <lineage>
        <taxon>Eukaryota</taxon>
        <taxon>Metazoa</taxon>
        <taxon>Ecdysozoa</taxon>
        <taxon>Arthropoda</taxon>
        <taxon>Chelicerata</taxon>
        <taxon>Arachnida</taxon>
        <taxon>Araneae</taxon>
        <taxon>Araneomorphae</taxon>
        <taxon>Entelegynae</taxon>
        <taxon>Araneoidea</taxon>
        <taxon>Nephilidae</taxon>
        <taxon>Trichonephila</taxon>
    </lineage>
</organism>
<dbReference type="AlphaFoldDB" id="A0A8X6WAE2"/>
<dbReference type="EMBL" id="BMAU01021396">
    <property type="protein sequence ID" value="GFY31149.1"/>
    <property type="molecule type" value="Genomic_DNA"/>
</dbReference>
<feature type="region of interest" description="Disordered" evidence="1">
    <location>
        <begin position="17"/>
        <end position="44"/>
    </location>
</feature>
<dbReference type="Proteomes" id="UP000887159">
    <property type="component" value="Unassembled WGS sequence"/>
</dbReference>
<name>A0A8X6WAE2_TRICX</name>
<keyword evidence="3" id="KW-1185">Reference proteome</keyword>
<accession>A0A8X6WAE2</accession>
<gene>
    <name evidence="2" type="ORF">TNCV_4360561</name>
</gene>